<dbReference type="OrthoDB" id="9220839at2759"/>
<evidence type="ECO:0000313" key="3">
    <source>
        <dbReference type="EMBL" id="RMB92638.1"/>
    </source>
</evidence>
<organism evidence="3 4">
    <name type="scientific">Hirundo rustica rustica</name>
    <dbReference type="NCBI Taxonomy" id="333673"/>
    <lineage>
        <taxon>Eukaryota</taxon>
        <taxon>Metazoa</taxon>
        <taxon>Chordata</taxon>
        <taxon>Craniata</taxon>
        <taxon>Vertebrata</taxon>
        <taxon>Euteleostomi</taxon>
        <taxon>Archelosauria</taxon>
        <taxon>Archosauria</taxon>
        <taxon>Dinosauria</taxon>
        <taxon>Saurischia</taxon>
        <taxon>Theropoda</taxon>
        <taxon>Coelurosauria</taxon>
        <taxon>Aves</taxon>
        <taxon>Neognathae</taxon>
        <taxon>Neoaves</taxon>
        <taxon>Telluraves</taxon>
        <taxon>Australaves</taxon>
        <taxon>Passeriformes</taxon>
        <taxon>Sylvioidea</taxon>
        <taxon>Hirundinidae</taxon>
        <taxon>Hirundo</taxon>
    </lineage>
</organism>
<dbReference type="InterPro" id="IPR018061">
    <property type="entry name" value="Retropepsins"/>
</dbReference>
<dbReference type="SUPFAM" id="SSF50630">
    <property type="entry name" value="Acid proteases"/>
    <property type="match status" value="1"/>
</dbReference>
<proteinExistence type="predicted"/>
<dbReference type="AlphaFoldDB" id="A0A3M0IW03"/>
<dbReference type="PANTHER" id="PTHR40389">
    <property type="entry name" value="ENDOGENOUS RETROVIRUS GROUP K MEMBER 24 GAG POLYPROTEIN-RELATED"/>
    <property type="match status" value="1"/>
</dbReference>
<dbReference type="InterPro" id="IPR008916">
    <property type="entry name" value="Retrov_capsid_C"/>
</dbReference>
<keyword evidence="4" id="KW-1185">Reference proteome</keyword>
<comment type="caution">
    <text evidence="3">The sequence shown here is derived from an EMBL/GenBank/DDBJ whole genome shotgun (WGS) entry which is preliminary data.</text>
</comment>
<dbReference type="Proteomes" id="UP000269221">
    <property type="component" value="Unassembled WGS sequence"/>
</dbReference>
<dbReference type="InterPro" id="IPR021109">
    <property type="entry name" value="Peptidase_aspartic_dom_sf"/>
</dbReference>
<dbReference type="GO" id="GO:0006508">
    <property type="term" value="P:proteolysis"/>
    <property type="evidence" value="ECO:0007669"/>
    <property type="project" value="InterPro"/>
</dbReference>
<sequence length="293" mass="32404">MSELRDKVGKYGLESAEVMQVLRALDADPLPPYDIRCLACVLFRPVEYDIFESKWTQLAGRVVAQNAALGQQDPRHVIGTDVLMGVGNFADLQRQVAFDPLVLDQCHRMGMAALVQTIEMAAPKESFAAVVQGTHEPFLQFAERLTASIERQSSVHRAENRLRGNGSFRSTGPPQVHWTAVLTKDRPEKVCILSIPDVTPSEIRLRRLLDTSADITILSLASWPPEWPLDSVQTSVAGLTGTAQCYMSQRPVMITNPEGQTAIILPHVTTETCVNLWGRDVLAAWGVRIGMDF</sequence>
<dbReference type="Pfam" id="PF00077">
    <property type="entry name" value="RVP"/>
    <property type="match status" value="1"/>
</dbReference>
<dbReference type="Gene3D" id="1.10.1200.30">
    <property type="match status" value="1"/>
</dbReference>
<feature type="domain" description="Peptidase A2" evidence="2">
    <location>
        <begin position="205"/>
        <end position="281"/>
    </location>
</feature>
<accession>A0A3M0IW03</accession>
<name>A0A3M0IW03_HIRRU</name>
<reference evidence="3 4" key="1">
    <citation type="submission" date="2018-07" db="EMBL/GenBank/DDBJ databases">
        <title>A high quality draft genome assembly of the barn swallow (H. rustica rustica).</title>
        <authorList>
            <person name="Formenti G."/>
            <person name="Chiara M."/>
            <person name="Poveda L."/>
            <person name="Francoijs K.-J."/>
            <person name="Bonisoli-Alquati A."/>
            <person name="Canova L."/>
            <person name="Gianfranceschi L."/>
            <person name="Horner D.S."/>
            <person name="Saino N."/>
        </authorList>
    </citation>
    <scope>NUCLEOTIDE SEQUENCE [LARGE SCALE GENOMIC DNA]</scope>
    <source>
        <strain evidence="3">Chelidonia</strain>
        <tissue evidence="3">Blood</tissue>
    </source>
</reference>
<dbReference type="SUPFAM" id="SSF47943">
    <property type="entry name" value="Retrovirus capsid protein, N-terminal core domain"/>
    <property type="match status" value="1"/>
</dbReference>
<dbReference type="Gene3D" id="2.40.70.10">
    <property type="entry name" value="Acid Proteases"/>
    <property type="match status" value="1"/>
</dbReference>
<keyword evidence="1" id="KW-0378">Hydrolase</keyword>
<evidence type="ECO:0000256" key="1">
    <source>
        <dbReference type="ARBA" id="ARBA00022801"/>
    </source>
</evidence>
<dbReference type="Gene3D" id="1.10.375.10">
    <property type="entry name" value="Human Immunodeficiency Virus Type 1 Capsid Protein"/>
    <property type="match status" value="1"/>
</dbReference>
<dbReference type="PROSITE" id="PS50175">
    <property type="entry name" value="ASP_PROT_RETROV"/>
    <property type="match status" value="1"/>
</dbReference>
<dbReference type="InterPro" id="IPR008919">
    <property type="entry name" value="Retrov_capsid_N"/>
</dbReference>
<dbReference type="EMBL" id="QRBI01000220">
    <property type="protein sequence ID" value="RMB92638.1"/>
    <property type="molecule type" value="Genomic_DNA"/>
</dbReference>
<protein>
    <recommendedName>
        <fullName evidence="2">Peptidase A2 domain-containing protein</fullName>
    </recommendedName>
</protein>
<gene>
    <name evidence="3" type="ORF">DUI87_30947</name>
</gene>
<evidence type="ECO:0000313" key="4">
    <source>
        <dbReference type="Proteomes" id="UP000269221"/>
    </source>
</evidence>
<dbReference type="PANTHER" id="PTHR40389:SF3">
    <property type="entry name" value="IGE-BINDING PROTEIN"/>
    <property type="match status" value="1"/>
</dbReference>
<dbReference type="GO" id="GO:0004190">
    <property type="term" value="F:aspartic-type endopeptidase activity"/>
    <property type="evidence" value="ECO:0007669"/>
    <property type="project" value="InterPro"/>
</dbReference>
<dbReference type="InterPro" id="IPR001995">
    <property type="entry name" value="Peptidase_A2_cat"/>
</dbReference>
<dbReference type="Pfam" id="PF00607">
    <property type="entry name" value="Gag_p24"/>
    <property type="match status" value="1"/>
</dbReference>
<evidence type="ECO:0000259" key="2">
    <source>
        <dbReference type="PROSITE" id="PS50175"/>
    </source>
</evidence>
<dbReference type="InterPro" id="IPR050195">
    <property type="entry name" value="Primate_lentivir_Gag_pol-like"/>
</dbReference>
<dbReference type="GO" id="GO:0016032">
    <property type="term" value="P:viral process"/>
    <property type="evidence" value="ECO:0007669"/>
    <property type="project" value="InterPro"/>
</dbReference>